<keyword evidence="7" id="KW-0175">Coiled coil</keyword>
<organism evidence="9 10">
    <name type="scientific">Lachancea dasiensis</name>
    <dbReference type="NCBI Taxonomy" id="1072105"/>
    <lineage>
        <taxon>Eukaryota</taxon>
        <taxon>Fungi</taxon>
        <taxon>Dikarya</taxon>
        <taxon>Ascomycota</taxon>
        <taxon>Saccharomycotina</taxon>
        <taxon>Saccharomycetes</taxon>
        <taxon>Saccharomycetales</taxon>
        <taxon>Saccharomycetaceae</taxon>
        <taxon>Lachancea</taxon>
    </lineage>
</organism>
<keyword evidence="10" id="KW-1185">Reference proteome</keyword>
<sequence length="111" mass="13155">MKEGQLKRQVESCTNQLQGNVDLQSAQAITTFQMKSEDNFRRLDDLKDKFQTNYQAIEDYKLVKTQFRTKIEDFEKSLEYHEKLADEIEEFLAESNVKKKVAIKRQSRQTT</sequence>
<keyword evidence="6" id="KW-0967">Endosome</keyword>
<dbReference type="Proteomes" id="UP000190274">
    <property type="component" value="Chromosome G"/>
</dbReference>
<dbReference type="GO" id="GO:0032880">
    <property type="term" value="P:regulation of protein localization"/>
    <property type="evidence" value="ECO:0007669"/>
    <property type="project" value="EnsemblFungi"/>
</dbReference>
<gene>
    <name evidence="9" type="ORF">LADA_0G12860G</name>
</gene>
<evidence type="ECO:0000313" key="9">
    <source>
        <dbReference type="EMBL" id="SCU95011.1"/>
    </source>
</evidence>
<evidence type="ECO:0000256" key="1">
    <source>
        <dbReference type="ARBA" id="ARBA00002069"/>
    </source>
</evidence>
<comment type="function">
    <text evidence="1">Component of the biogenesis of lysosome-related organelles complex-1 (BLOC-1) involved in endosomal cargo sorting.</text>
</comment>
<dbReference type="GO" id="GO:0007032">
    <property type="term" value="P:endosome organization"/>
    <property type="evidence" value="ECO:0007669"/>
    <property type="project" value="EnsemblFungi"/>
</dbReference>
<protein>
    <recommendedName>
        <fullName evidence="4">Biogenesis of lysosome-related organelles complex 1 subunit BLI1</fullName>
    </recommendedName>
    <alternativeName>
        <fullName evidence="8">BLOC-1 interactor 1</fullName>
    </alternativeName>
</protein>
<dbReference type="OrthoDB" id="4059150at2759"/>
<evidence type="ECO:0000256" key="4">
    <source>
        <dbReference type="ARBA" id="ARBA00015596"/>
    </source>
</evidence>
<dbReference type="Pfam" id="PF17324">
    <property type="entry name" value="BLI1"/>
    <property type="match status" value="1"/>
</dbReference>
<reference evidence="10" key="1">
    <citation type="submission" date="2016-03" db="EMBL/GenBank/DDBJ databases">
        <authorList>
            <person name="Devillers H."/>
        </authorList>
    </citation>
    <scope>NUCLEOTIDE SEQUENCE [LARGE SCALE GENOMIC DNA]</scope>
</reference>
<dbReference type="GO" id="GO:0031083">
    <property type="term" value="C:BLOC-1 complex"/>
    <property type="evidence" value="ECO:0007669"/>
    <property type="project" value="EnsemblFungi"/>
</dbReference>
<evidence type="ECO:0000256" key="7">
    <source>
        <dbReference type="ARBA" id="ARBA00023054"/>
    </source>
</evidence>
<dbReference type="InterPro" id="IPR020491">
    <property type="entry name" value="BLI1"/>
</dbReference>
<dbReference type="AlphaFoldDB" id="A0A1G4JVM3"/>
<dbReference type="STRING" id="1266660.A0A1G4JVM3"/>
<evidence type="ECO:0000256" key="5">
    <source>
        <dbReference type="ARBA" id="ARBA00022448"/>
    </source>
</evidence>
<dbReference type="EMBL" id="LT598457">
    <property type="protein sequence ID" value="SCU95011.1"/>
    <property type="molecule type" value="Genomic_DNA"/>
</dbReference>
<evidence type="ECO:0000256" key="6">
    <source>
        <dbReference type="ARBA" id="ARBA00022753"/>
    </source>
</evidence>
<evidence type="ECO:0000256" key="3">
    <source>
        <dbReference type="ARBA" id="ARBA00005266"/>
    </source>
</evidence>
<evidence type="ECO:0000256" key="8">
    <source>
        <dbReference type="ARBA" id="ARBA00032430"/>
    </source>
</evidence>
<keyword evidence="5" id="KW-0813">Transport</keyword>
<comment type="similarity">
    <text evidence="3">Belongs to the BLI1 family.</text>
</comment>
<dbReference type="GO" id="GO:0005768">
    <property type="term" value="C:endosome"/>
    <property type="evidence" value="ECO:0007669"/>
    <property type="project" value="UniProtKB-SubCell"/>
</dbReference>
<evidence type="ECO:0000256" key="2">
    <source>
        <dbReference type="ARBA" id="ARBA00004177"/>
    </source>
</evidence>
<accession>A0A1G4JVM3</accession>
<name>A0A1G4JVM3_9SACH</name>
<evidence type="ECO:0000313" key="10">
    <source>
        <dbReference type="Proteomes" id="UP000190274"/>
    </source>
</evidence>
<comment type="subcellular location">
    <subcellularLocation>
        <location evidence="2">Endosome</location>
    </subcellularLocation>
</comment>
<proteinExistence type="inferred from homology"/>